<dbReference type="GO" id="GO:0004640">
    <property type="term" value="F:phosphoribosylanthranilate isomerase activity"/>
    <property type="evidence" value="ECO:0007669"/>
    <property type="project" value="TreeGrafter"/>
</dbReference>
<dbReference type="InterPro" id="IPR045186">
    <property type="entry name" value="Indole-3-glycerol_P_synth"/>
</dbReference>
<keyword evidence="5 8" id="KW-0822">Tryptophan biosynthesis</keyword>
<name>A0A5E6M9L7_9BACT</name>
<evidence type="ECO:0000256" key="9">
    <source>
        <dbReference type="SAM" id="Coils"/>
    </source>
</evidence>
<dbReference type="InterPro" id="IPR001468">
    <property type="entry name" value="Indole-3-GlycerolPSynthase_CS"/>
</dbReference>
<dbReference type="HAMAP" id="MF_00134_B">
    <property type="entry name" value="IGPS_B"/>
    <property type="match status" value="1"/>
</dbReference>
<evidence type="ECO:0000259" key="10">
    <source>
        <dbReference type="Pfam" id="PF00218"/>
    </source>
</evidence>
<evidence type="ECO:0000256" key="8">
    <source>
        <dbReference type="HAMAP-Rule" id="MF_00134"/>
    </source>
</evidence>
<dbReference type="RefSeq" id="WP_246186539.1">
    <property type="nucleotide sequence ID" value="NZ_CABFVA020000065.1"/>
</dbReference>
<dbReference type="Proteomes" id="UP000334923">
    <property type="component" value="Unassembled WGS sequence"/>
</dbReference>
<keyword evidence="7 8" id="KW-0456">Lyase</keyword>
<dbReference type="AlphaFoldDB" id="A0A5E6M9L7"/>
<dbReference type="GO" id="GO:0004425">
    <property type="term" value="F:indole-3-glycerol-phosphate synthase activity"/>
    <property type="evidence" value="ECO:0007669"/>
    <property type="project" value="UniProtKB-UniRule"/>
</dbReference>
<dbReference type="GO" id="GO:0000162">
    <property type="term" value="P:L-tryptophan biosynthetic process"/>
    <property type="evidence" value="ECO:0007669"/>
    <property type="project" value="UniProtKB-UniRule"/>
</dbReference>
<dbReference type="InterPro" id="IPR013785">
    <property type="entry name" value="Aldolase_TIM"/>
</dbReference>
<keyword evidence="12" id="KW-1185">Reference proteome</keyword>
<comment type="similarity">
    <text evidence="8">Belongs to the TrpC family.</text>
</comment>
<dbReference type="SUPFAM" id="SSF51366">
    <property type="entry name" value="Ribulose-phoshate binding barrel"/>
    <property type="match status" value="1"/>
</dbReference>
<dbReference type="InterPro" id="IPR011060">
    <property type="entry name" value="RibuloseP-bd_barrel"/>
</dbReference>
<dbReference type="Gene3D" id="3.20.20.70">
    <property type="entry name" value="Aldolase class I"/>
    <property type="match status" value="1"/>
</dbReference>
<comment type="catalytic activity">
    <reaction evidence="1 8">
        <text>1-(2-carboxyphenylamino)-1-deoxy-D-ribulose 5-phosphate + H(+) = (1S,2R)-1-C-(indol-3-yl)glycerol 3-phosphate + CO2 + H2O</text>
        <dbReference type="Rhea" id="RHEA:23476"/>
        <dbReference type="ChEBI" id="CHEBI:15377"/>
        <dbReference type="ChEBI" id="CHEBI:15378"/>
        <dbReference type="ChEBI" id="CHEBI:16526"/>
        <dbReference type="ChEBI" id="CHEBI:58613"/>
        <dbReference type="ChEBI" id="CHEBI:58866"/>
        <dbReference type="EC" id="4.1.1.48"/>
    </reaction>
</comment>
<gene>
    <name evidence="8 11" type="primary">trpC</name>
    <name evidence="11" type="ORF">MAMT_01080</name>
</gene>
<dbReference type="UniPathway" id="UPA00035">
    <property type="reaction ID" value="UER00043"/>
</dbReference>
<dbReference type="NCBIfam" id="NF001377">
    <property type="entry name" value="PRK00278.2-4"/>
    <property type="match status" value="1"/>
</dbReference>
<evidence type="ECO:0000313" key="12">
    <source>
        <dbReference type="Proteomes" id="UP000334923"/>
    </source>
</evidence>
<dbReference type="PROSITE" id="PS00614">
    <property type="entry name" value="IGPS"/>
    <property type="match status" value="1"/>
</dbReference>
<feature type="coiled-coil region" evidence="9">
    <location>
        <begin position="13"/>
        <end position="47"/>
    </location>
</feature>
<dbReference type="Pfam" id="PF00218">
    <property type="entry name" value="IGPS"/>
    <property type="match status" value="1"/>
</dbReference>
<proteinExistence type="inferred from homology"/>
<organism evidence="11 12">
    <name type="scientific">Methylacidimicrobium tartarophylax</name>
    <dbReference type="NCBI Taxonomy" id="1041768"/>
    <lineage>
        <taxon>Bacteria</taxon>
        <taxon>Pseudomonadati</taxon>
        <taxon>Verrucomicrobiota</taxon>
        <taxon>Methylacidimicrobium</taxon>
    </lineage>
</organism>
<evidence type="ECO:0000256" key="2">
    <source>
        <dbReference type="ARBA" id="ARBA00004696"/>
    </source>
</evidence>
<keyword evidence="4 8" id="KW-0210">Decarboxylase</keyword>
<dbReference type="PANTHER" id="PTHR22854">
    <property type="entry name" value="TRYPTOPHAN BIOSYNTHESIS PROTEIN"/>
    <property type="match status" value="1"/>
</dbReference>
<dbReference type="CDD" id="cd00331">
    <property type="entry name" value="IGPS"/>
    <property type="match status" value="1"/>
</dbReference>
<evidence type="ECO:0000256" key="6">
    <source>
        <dbReference type="ARBA" id="ARBA00023141"/>
    </source>
</evidence>
<evidence type="ECO:0000256" key="4">
    <source>
        <dbReference type="ARBA" id="ARBA00022793"/>
    </source>
</evidence>
<reference evidence="11 12" key="1">
    <citation type="submission" date="2019-09" db="EMBL/GenBank/DDBJ databases">
        <authorList>
            <person name="Cremers G."/>
        </authorList>
    </citation>
    <scope>NUCLEOTIDE SEQUENCE [LARGE SCALE GENOMIC DNA]</scope>
    <source>
        <strain evidence="11">4A</strain>
    </source>
</reference>
<dbReference type="InterPro" id="IPR013798">
    <property type="entry name" value="Indole-3-glycerol_P_synth_dom"/>
</dbReference>
<feature type="domain" description="Indole-3-glycerol phosphate synthase" evidence="10">
    <location>
        <begin position="16"/>
        <end position="266"/>
    </location>
</feature>
<sequence length="282" mass="30484">MADLGAGRTKNMQDRLEQILHRKRAEVRELDGELVRLRQEARGLGRRSRSLVVALKKRERIALIAEVKRASPSAGAIAPGCDPVKQALLYVDAGADGISVLTDGPFFSGSGEDLRQIREAVDLPILRKDFILSEAQLYQSVILGADAVLLIVAALAKERLYELHSLAIDLDLAPLVEVHNRAELERALAIDAKLIGINNRDLRTFSIDLATTEQLIGSIPEGCVVVSESGIVSGRQAADLRSVGVDAILVGQALMQSPNPKEKVAEFYREGGTKGGWRPLGG</sequence>
<dbReference type="EMBL" id="CABFVA020000065">
    <property type="protein sequence ID" value="VVM06252.1"/>
    <property type="molecule type" value="Genomic_DNA"/>
</dbReference>
<keyword evidence="6 8" id="KW-0057">Aromatic amino acid biosynthesis</keyword>
<evidence type="ECO:0000256" key="1">
    <source>
        <dbReference type="ARBA" id="ARBA00001633"/>
    </source>
</evidence>
<evidence type="ECO:0000313" key="11">
    <source>
        <dbReference type="EMBL" id="VVM06252.1"/>
    </source>
</evidence>
<evidence type="ECO:0000256" key="3">
    <source>
        <dbReference type="ARBA" id="ARBA00022605"/>
    </source>
</evidence>
<keyword evidence="9" id="KW-0175">Coiled coil</keyword>
<accession>A0A5E6M9L7</accession>
<keyword evidence="3 8" id="KW-0028">Amino-acid biosynthesis</keyword>
<dbReference type="EC" id="4.1.1.48" evidence="8"/>
<evidence type="ECO:0000256" key="5">
    <source>
        <dbReference type="ARBA" id="ARBA00022822"/>
    </source>
</evidence>
<comment type="pathway">
    <text evidence="2 8">Amino-acid biosynthesis; L-tryptophan biosynthesis; L-tryptophan from chorismate: step 4/5.</text>
</comment>
<protein>
    <recommendedName>
        <fullName evidence="8">Indole-3-glycerol phosphate synthase</fullName>
        <shortName evidence="8">IGPS</shortName>
        <ecNumber evidence="8">4.1.1.48</ecNumber>
    </recommendedName>
</protein>
<dbReference type="FunFam" id="3.20.20.70:FF:000024">
    <property type="entry name" value="Indole-3-glycerol phosphate synthase"/>
    <property type="match status" value="1"/>
</dbReference>
<dbReference type="PANTHER" id="PTHR22854:SF2">
    <property type="entry name" value="INDOLE-3-GLYCEROL-PHOSPHATE SYNTHASE"/>
    <property type="match status" value="1"/>
</dbReference>
<evidence type="ECO:0000256" key="7">
    <source>
        <dbReference type="ARBA" id="ARBA00023239"/>
    </source>
</evidence>